<dbReference type="RefSeq" id="WP_039611457.1">
    <property type="nucleotide sequence ID" value="NZ_JWIC01000010.1"/>
</dbReference>
<feature type="signal peptide" evidence="1">
    <location>
        <begin position="1"/>
        <end position="23"/>
    </location>
</feature>
<dbReference type="Proteomes" id="UP000031327">
    <property type="component" value="Unassembled WGS sequence"/>
</dbReference>
<comment type="caution">
    <text evidence="2">The sequence shown here is derived from an EMBL/GenBank/DDBJ whole genome shotgun (WGS) entry which is preliminary data.</text>
</comment>
<evidence type="ECO:0000313" key="3">
    <source>
        <dbReference type="Proteomes" id="UP000031327"/>
    </source>
</evidence>
<keyword evidence="1" id="KW-0732">Signal</keyword>
<organism evidence="2 3">
    <name type="scientific">Pseudoalteromonas luteoviolacea</name>
    <dbReference type="NCBI Taxonomy" id="43657"/>
    <lineage>
        <taxon>Bacteria</taxon>
        <taxon>Pseudomonadati</taxon>
        <taxon>Pseudomonadota</taxon>
        <taxon>Gammaproteobacteria</taxon>
        <taxon>Alteromonadales</taxon>
        <taxon>Pseudoalteromonadaceae</taxon>
        <taxon>Pseudoalteromonas</taxon>
    </lineage>
</organism>
<reference evidence="2 3" key="1">
    <citation type="submission" date="2014-12" db="EMBL/GenBank/DDBJ databases">
        <title>Draft Genome Sequence of Pseudoalteromonas luteoviolacea HI1.</title>
        <authorList>
            <person name="Asahina A.Y."/>
            <person name="Hadfield M.G."/>
        </authorList>
    </citation>
    <scope>NUCLEOTIDE SEQUENCE [LARGE SCALE GENOMIC DNA]</scope>
    <source>
        <strain evidence="2 3">HI1</strain>
    </source>
</reference>
<gene>
    <name evidence="2" type="ORF">JF50_21735</name>
</gene>
<dbReference type="OrthoDB" id="6277739at2"/>
<name>A0A0C1Q4Y0_9GAMM</name>
<proteinExistence type="predicted"/>
<accession>A0A0C1Q4Y0</accession>
<dbReference type="AlphaFoldDB" id="A0A0C1Q4Y0"/>
<dbReference type="EMBL" id="JWIC01000010">
    <property type="protein sequence ID" value="KID54550.1"/>
    <property type="molecule type" value="Genomic_DNA"/>
</dbReference>
<protein>
    <submittedName>
        <fullName evidence="2">Uncharacterized protein</fullName>
    </submittedName>
</protein>
<feature type="chain" id="PRO_5002155009" evidence="1">
    <location>
        <begin position="24"/>
        <end position="651"/>
    </location>
</feature>
<evidence type="ECO:0000313" key="2">
    <source>
        <dbReference type="EMBL" id="KID54550.1"/>
    </source>
</evidence>
<sequence>MYGKLLATSVAVAAALAHSSAFALPDATSGNPLSSIGVYSPAGIGDVVRDHKDDRTLYVGPANSKEIIGTYYEIGGGPSCSSYVNMKTQLHNLPVSPVKVKQALDNDEFYSNYFQLTVAIPAKNLKIAKDIGTKYNEIVDLATENKSIIDQYRVLHTTWLGLVNEKGTIDKEIDSLRLDQSEATNKCIVLHGTNPTEMIACMTREINYYSPLISAAKAQSDMFAAELDKIRLEYYEAKGLYDAFTDKLDRLKTQLEFNTNLYGFQSLIANNAYDFEKKTVDEAGSLIAGTASAGYNVFDNEAAILTNALTRAGKHGYDVKQLDIFDIRLNSGVTKENINIVTANQAPLYRKNVWSYPANTVINFGNIGDRATPFERETVGDQIHFDTTTWDSLRAGDISFNVTKDARCGAYAENSARSYTYTDNNGIKDSWTIVTDEYRANDNDAVFAANIALSYNYYAYPGKIEGECSIDVDRMHSYWRNTGKSKGWSWFRSKTRSWDHIRETARDNLGMECSLSAVPESNNPEEARAMVQELESQLYTDMWQMFLATYAESYDLVVSDPEVTDAGDSTVGAQLGDGLNKVCPASKVCQFANVVLRVLDTIGGSKAQGTTSHVSNTYGKIWRRYEKETFNVYQGSALIKAKVCVNENQCN</sequence>
<evidence type="ECO:0000256" key="1">
    <source>
        <dbReference type="SAM" id="SignalP"/>
    </source>
</evidence>